<keyword evidence="5" id="KW-0677">Repeat</keyword>
<reference evidence="7" key="1">
    <citation type="submission" date="2025-08" db="UniProtKB">
        <authorList>
            <consortium name="RefSeq"/>
        </authorList>
    </citation>
    <scope>IDENTIFICATION</scope>
</reference>
<dbReference type="InterPro" id="IPR025875">
    <property type="entry name" value="Leu-rich_rpt_4"/>
</dbReference>
<dbReference type="RefSeq" id="XP_065668163.1">
    <property type="nucleotide sequence ID" value="XM_065812091.1"/>
</dbReference>
<evidence type="ECO:0000256" key="4">
    <source>
        <dbReference type="ARBA" id="ARBA00022614"/>
    </source>
</evidence>
<keyword evidence="4" id="KW-0433">Leucine-rich repeat</keyword>
<name>A0ABM4D1M5_HYDVU</name>
<evidence type="ECO:0000313" key="7">
    <source>
        <dbReference type="RefSeq" id="XP_065668163.1"/>
    </source>
</evidence>
<gene>
    <name evidence="7" type="primary">LOC136088384</name>
</gene>
<dbReference type="SMART" id="SM00365">
    <property type="entry name" value="LRR_SD22"/>
    <property type="match status" value="2"/>
</dbReference>
<evidence type="ECO:0000313" key="6">
    <source>
        <dbReference type="Proteomes" id="UP001652625"/>
    </source>
</evidence>
<dbReference type="InterPro" id="IPR032675">
    <property type="entry name" value="LRR_dom_sf"/>
</dbReference>
<dbReference type="PROSITE" id="PS51450">
    <property type="entry name" value="LRR"/>
    <property type="match status" value="1"/>
</dbReference>
<dbReference type="Pfam" id="PF12799">
    <property type="entry name" value="LRR_4"/>
    <property type="match status" value="1"/>
</dbReference>
<evidence type="ECO:0000256" key="5">
    <source>
        <dbReference type="ARBA" id="ARBA00022737"/>
    </source>
</evidence>
<evidence type="ECO:0000256" key="3">
    <source>
        <dbReference type="ARBA" id="ARBA00022490"/>
    </source>
</evidence>
<dbReference type="SUPFAM" id="SSF52075">
    <property type="entry name" value="Outer arm dynein light chain 1"/>
    <property type="match status" value="1"/>
</dbReference>
<dbReference type="PANTHER" id="PTHR46545">
    <property type="entry name" value="LEUCINE-RICH REPEAT-CONTAINING PROTEIN 51"/>
    <property type="match status" value="1"/>
</dbReference>
<proteinExistence type="predicted"/>
<dbReference type="GeneID" id="136088384"/>
<organism evidence="6 7">
    <name type="scientific">Hydra vulgaris</name>
    <name type="common">Hydra</name>
    <name type="synonym">Hydra attenuata</name>
    <dbReference type="NCBI Taxonomy" id="6087"/>
    <lineage>
        <taxon>Eukaryota</taxon>
        <taxon>Metazoa</taxon>
        <taxon>Cnidaria</taxon>
        <taxon>Hydrozoa</taxon>
        <taxon>Hydroidolina</taxon>
        <taxon>Anthoathecata</taxon>
        <taxon>Aplanulata</taxon>
        <taxon>Hydridae</taxon>
        <taxon>Hydra</taxon>
    </lineage>
</organism>
<keyword evidence="6" id="KW-1185">Reference proteome</keyword>
<evidence type="ECO:0000256" key="2">
    <source>
        <dbReference type="ARBA" id="ARBA00014223"/>
    </source>
</evidence>
<dbReference type="Gene3D" id="3.80.10.10">
    <property type="entry name" value="Ribonuclease Inhibitor"/>
    <property type="match status" value="1"/>
</dbReference>
<protein>
    <recommendedName>
        <fullName evidence="2">Leucine-rich repeat-containing protein 51</fullName>
    </recommendedName>
</protein>
<accession>A0ABM4D1M5</accession>
<dbReference type="Proteomes" id="UP001652625">
    <property type="component" value="Chromosome 12"/>
</dbReference>
<evidence type="ECO:0000256" key="1">
    <source>
        <dbReference type="ARBA" id="ARBA00004496"/>
    </source>
</evidence>
<comment type="subcellular location">
    <subcellularLocation>
        <location evidence="1">Cytoplasm</location>
    </subcellularLocation>
</comment>
<dbReference type="PANTHER" id="PTHR46545:SF1">
    <property type="entry name" value="LEUCINE-RICH REPEAT-CONTAINING PROTEIN 51"/>
    <property type="match status" value="1"/>
</dbReference>
<dbReference type="InterPro" id="IPR001611">
    <property type="entry name" value="Leu-rich_rpt"/>
</dbReference>
<sequence>MAQKSLTNSQMIRRQHFEELLDFTFMCITTIGDCLEEESRNHNFKKMKPSAGSKGHEIIKKRTNAIRLSNNVLIDWKDFLNTVSKLVESLHHIEWIDLSFNDISNIDKCVLEFRNLKTLYLHGNNIEKISEVDKL</sequence>
<keyword evidence="3" id="KW-0963">Cytoplasm</keyword>